<dbReference type="GO" id="GO:1990404">
    <property type="term" value="F:NAD+-protein mono-ADP-ribosyltransferase activity"/>
    <property type="evidence" value="ECO:0007669"/>
    <property type="project" value="TreeGrafter"/>
</dbReference>
<sequence length="230" mass="26914">MDSVLASLGSLSLGERKEFVPIEVNKDPSIVRDLFRQTAMYQRWNDVDMDKPYTVVELESNSTYYRILESNFLSGLRYSNIRQVYRILEVRNPFLYVQYELKLKQKEELYGTMAKYQLYHGTKRCNVDSICKQNFDWRKIGANGMRFSKFGRGVSFSPSSQYASDYPRRCSDAPRTMMVAKVMEGYRCNGVEFMVIPPLPADTSVKPGDGNVVVKYFDNEFYPEYIIYYY</sequence>
<evidence type="ECO:0000259" key="2">
    <source>
        <dbReference type="PROSITE" id="PS51059"/>
    </source>
</evidence>
<keyword evidence="1" id="KW-0520">NAD</keyword>
<dbReference type="EC" id="2.4.2.-" evidence="1"/>
<dbReference type="Proteomes" id="UP001153737">
    <property type="component" value="Chromosome 16"/>
</dbReference>
<dbReference type="Gene3D" id="3.90.228.10">
    <property type="match status" value="1"/>
</dbReference>
<dbReference type="GO" id="GO:0003950">
    <property type="term" value="F:NAD+ poly-ADP-ribosyltransferase activity"/>
    <property type="evidence" value="ECO:0007669"/>
    <property type="project" value="UniProtKB-UniRule"/>
</dbReference>
<reference evidence="3" key="1">
    <citation type="submission" date="2022-01" db="EMBL/GenBank/DDBJ databases">
        <authorList>
            <person name="King R."/>
        </authorList>
    </citation>
    <scope>NUCLEOTIDE SEQUENCE</scope>
</reference>
<keyword evidence="1" id="KW-0808">Transferase</keyword>
<dbReference type="EMBL" id="OU896722">
    <property type="protein sequence ID" value="CAH1154610.1"/>
    <property type="molecule type" value="Genomic_DNA"/>
</dbReference>
<dbReference type="Pfam" id="PF00644">
    <property type="entry name" value="PARP"/>
    <property type="match status" value="1"/>
</dbReference>
<proteinExistence type="predicted"/>
<dbReference type="PANTHER" id="PTHR45740:SF2">
    <property type="entry name" value="POLY [ADP-RIBOSE] POLYMERASE"/>
    <property type="match status" value="1"/>
</dbReference>
<keyword evidence="4" id="KW-1185">Reference proteome</keyword>
<accession>A0A9P0DH92</accession>
<evidence type="ECO:0000313" key="4">
    <source>
        <dbReference type="Proteomes" id="UP001153737"/>
    </source>
</evidence>
<dbReference type="InterPro" id="IPR012317">
    <property type="entry name" value="Poly(ADP-ribose)pol_cat_dom"/>
</dbReference>
<dbReference type="SUPFAM" id="SSF56399">
    <property type="entry name" value="ADP-ribosylation"/>
    <property type="match status" value="1"/>
</dbReference>
<dbReference type="AlphaFoldDB" id="A0A9P0DH92"/>
<reference evidence="3" key="2">
    <citation type="submission" date="2022-10" db="EMBL/GenBank/DDBJ databases">
        <authorList>
            <consortium name="ENA_rothamsted_submissions"/>
            <consortium name="culmorum"/>
            <person name="King R."/>
        </authorList>
    </citation>
    <scope>NUCLEOTIDE SEQUENCE</scope>
</reference>
<evidence type="ECO:0000256" key="1">
    <source>
        <dbReference type="RuleBase" id="RU362114"/>
    </source>
</evidence>
<dbReference type="PROSITE" id="PS51059">
    <property type="entry name" value="PARP_CATALYTIC"/>
    <property type="match status" value="1"/>
</dbReference>
<name>A0A9P0DH92_PHACE</name>
<keyword evidence="1" id="KW-0328">Glycosyltransferase</keyword>
<protein>
    <recommendedName>
        <fullName evidence="1">Poly [ADP-ribose] polymerase</fullName>
        <shortName evidence="1">PARP</shortName>
        <ecNumber evidence="1">2.4.2.-</ecNumber>
    </recommendedName>
</protein>
<dbReference type="PANTHER" id="PTHR45740">
    <property type="entry name" value="POLY [ADP-RIBOSE] POLYMERASE"/>
    <property type="match status" value="1"/>
</dbReference>
<evidence type="ECO:0000313" key="3">
    <source>
        <dbReference type="EMBL" id="CAH1154610.1"/>
    </source>
</evidence>
<dbReference type="GO" id="GO:0005634">
    <property type="term" value="C:nucleus"/>
    <property type="evidence" value="ECO:0007669"/>
    <property type="project" value="TreeGrafter"/>
</dbReference>
<gene>
    <name evidence="3" type="ORF">PHAECO_LOCUS5159</name>
</gene>
<dbReference type="InterPro" id="IPR051712">
    <property type="entry name" value="ARTD-AVP"/>
</dbReference>
<feature type="domain" description="PARP catalytic" evidence="2">
    <location>
        <begin position="38"/>
        <end position="230"/>
    </location>
</feature>
<organism evidence="3 4">
    <name type="scientific">Phaedon cochleariae</name>
    <name type="common">Mustard beetle</name>
    <dbReference type="NCBI Taxonomy" id="80249"/>
    <lineage>
        <taxon>Eukaryota</taxon>
        <taxon>Metazoa</taxon>
        <taxon>Ecdysozoa</taxon>
        <taxon>Arthropoda</taxon>
        <taxon>Hexapoda</taxon>
        <taxon>Insecta</taxon>
        <taxon>Pterygota</taxon>
        <taxon>Neoptera</taxon>
        <taxon>Endopterygota</taxon>
        <taxon>Coleoptera</taxon>
        <taxon>Polyphaga</taxon>
        <taxon>Cucujiformia</taxon>
        <taxon>Chrysomeloidea</taxon>
        <taxon>Chrysomelidae</taxon>
        <taxon>Chrysomelinae</taxon>
        <taxon>Chrysomelini</taxon>
        <taxon>Phaedon</taxon>
    </lineage>
</organism>
<dbReference type="OrthoDB" id="6133115at2759"/>